<feature type="compositionally biased region" description="Basic residues" evidence="1">
    <location>
        <begin position="63"/>
        <end position="75"/>
    </location>
</feature>
<keyword evidence="3" id="KW-1185">Reference proteome</keyword>
<feature type="non-terminal residue" evidence="2">
    <location>
        <position position="1"/>
    </location>
</feature>
<feature type="region of interest" description="Disordered" evidence="1">
    <location>
        <begin position="56"/>
        <end position="75"/>
    </location>
</feature>
<gene>
    <name evidence="2" type="ORF">FCC1311_112122</name>
</gene>
<reference evidence="2 3" key="1">
    <citation type="submission" date="2017-12" db="EMBL/GenBank/DDBJ databases">
        <title>Sequencing, de novo assembly and annotation of complete genome of a new Thraustochytrid species, strain FCC1311.</title>
        <authorList>
            <person name="Sedici K."/>
            <person name="Godart F."/>
            <person name="Aiese Cigliano R."/>
            <person name="Sanseverino W."/>
            <person name="Barakat M."/>
            <person name="Ortet P."/>
            <person name="Marechal E."/>
            <person name="Cagnac O."/>
            <person name="Amato A."/>
        </authorList>
    </citation>
    <scope>NUCLEOTIDE SEQUENCE [LARGE SCALE GENOMIC DNA]</scope>
</reference>
<accession>A0A2R5GVX0</accession>
<dbReference type="Proteomes" id="UP000241890">
    <property type="component" value="Unassembled WGS sequence"/>
</dbReference>
<feature type="non-terminal residue" evidence="2">
    <location>
        <position position="117"/>
    </location>
</feature>
<name>A0A2R5GVX0_9STRA</name>
<evidence type="ECO:0000313" key="3">
    <source>
        <dbReference type="Proteomes" id="UP000241890"/>
    </source>
</evidence>
<comment type="caution">
    <text evidence="2">The sequence shown here is derived from an EMBL/GenBank/DDBJ whole genome shotgun (WGS) entry which is preliminary data.</text>
</comment>
<evidence type="ECO:0000256" key="1">
    <source>
        <dbReference type="SAM" id="MobiDB-lite"/>
    </source>
</evidence>
<evidence type="ECO:0000313" key="2">
    <source>
        <dbReference type="EMBL" id="GBG34990.1"/>
    </source>
</evidence>
<dbReference type="InParanoid" id="A0A2R5GVX0"/>
<dbReference type="AlphaFoldDB" id="A0A2R5GVX0"/>
<sequence length="117" mass="13514">KVLATGIPQWRQRSTTSPACMTIKAATRRPWRTTRKIYPSAKKVLATGIPMWRQRSTTSPLCTKRKAATRRPWRTGRKRCRFARKVLATGIPQWRTRLKASGNFAHYRFLQMLQGSA</sequence>
<proteinExistence type="predicted"/>
<dbReference type="EMBL" id="BEYU01000244">
    <property type="protein sequence ID" value="GBG34990.1"/>
    <property type="molecule type" value="Genomic_DNA"/>
</dbReference>
<protein>
    <submittedName>
        <fullName evidence="2">Kinesin light chain</fullName>
    </submittedName>
</protein>
<organism evidence="2 3">
    <name type="scientific">Hondaea fermentalgiana</name>
    <dbReference type="NCBI Taxonomy" id="2315210"/>
    <lineage>
        <taxon>Eukaryota</taxon>
        <taxon>Sar</taxon>
        <taxon>Stramenopiles</taxon>
        <taxon>Bigyra</taxon>
        <taxon>Labyrinthulomycetes</taxon>
        <taxon>Thraustochytrida</taxon>
        <taxon>Thraustochytriidae</taxon>
        <taxon>Hondaea</taxon>
    </lineage>
</organism>